<proteinExistence type="predicted"/>
<evidence type="ECO:0000313" key="2">
    <source>
        <dbReference type="EMBL" id="PWC06665.1"/>
    </source>
</evidence>
<evidence type="ECO:0000313" key="3">
    <source>
        <dbReference type="Proteomes" id="UP000244962"/>
    </source>
</evidence>
<sequence length="184" mass="20509">MSGVLLEDSLFRPAGQIDSHVPDTFGVYVIRLADGVTLPEPFETLRWSRQSRLIYIGKATSLKKRMLGNELRGRGHGSFFRSIGAVLGHRPPTGSLASRANKYDYIFQKQDRDAIVEWINTSLEVNWAVLPQADVRTTEAMLILDHTPLLNLDGNPRALVELDELRVLCRTIASGTAPVNASRR</sequence>
<gene>
    <name evidence="2" type="ORF">DF223_10410</name>
</gene>
<reference evidence="3" key="1">
    <citation type="submission" date="2018-04" db="EMBL/GenBank/DDBJ databases">
        <authorList>
            <person name="Liu S."/>
            <person name="Wang Z."/>
            <person name="Li J."/>
        </authorList>
    </citation>
    <scope>NUCLEOTIDE SEQUENCE [LARGE SCALE GENOMIC DNA]</scope>
    <source>
        <strain evidence="3">622</strain>
    </source>
</reference>
<name>A0A2U1TCQ0_9MICO</name>
<dbReference type="AlphaFoldDB" id="A0A2U1TCQ0"/>
<keyword evidence="3" id="KW-1185">Reference proteome</keyword>
<dbReference type="EMBL" id="QEFB01000011">
    <property type="protein sequence ID" value="PWC06665.1"/>
    <property type="molecule type" value="Genomic_DNA"/>
</dbReference>
<accession>A0A2U1TCQ0</accession>
<comment type="caution">
    <text evidence="2">The sequence shown here is derived from an EMBL/GenBank/DDBJ whole genome shotgun (WGS) entry which is preliminary data.</text>
</comment>
<dbReference type="RefSeq" id="WP_108963110.1">
    <property type="nucleotide sequence ID" value="NZ_QEFB01000011.1"/>
</dbReference>
<dbReference type="InterPro" id="IPR049311">
    <property type="entry name" value="GIY_YIG_cat"/>
</dbReference>
<organism evidence="2 3">
    <name type="scientific">Mycetocola zhujimingii</name>
    <dbReference type="NCBI Taxonomy" id="2079792"/>
    <lineage>
        <taxon>Bacteria</taxon>
        <taxon>Bacillati</taxon>
        <taxon>Actinomycetota</taxon>
        <taxon>Actinomycetes</taxon>
        <taxon>Micrococcales</taxon>
        <taxon>Microbacteriaceae</taxon>
        <taxon>Mycetocola</taxon>
    </lineage>
</organism>
<evidence type="ECO:0000259" key="1">
    <source>
        <dbReference type="Pfam" id="PF20815"/>
    </source>
</evidence>
<dbReference type="Proteomes" id="UP000244962">
    <property type="component" value="Unassembled WGS sequence"/>
</dbReference>
<feature type="domain" description="GIY-YIG catalytic" evidence="1">
    <location>
        <begin position="26"/>
        <end position="159"/>
    </location>
</feature>
<dbReference type="Pfam" id="PF20815">
    <property type="entry name" value="GIY_YIG_2"/>
    <property type="match status" value="1"/>
</dbReference>
<protein>
    <recommendedName>
        <fullName evidence="1">GIY-YIG catalytic domain-containing protein</fullName>
    </recommendedName>
</protein>